<dbReference type="PANTHER" id="PTHR35394">
    <property type="entry name" value="DUF3176 DOMAIN-CONTAINING PROTEIN"/>
    <property type="match status" value="1"/>
</dbReference>
<feature type="transmembrane region" description="Helical" evidence="1">
    <location>
        <begin position="35"/>
        <end position="59"/>
    </location>
</feature>
<dbReference type="EMBL" id="JAPZBO010000002">
    <property type="protein sequence ID" value="KAJ5324810.1"/>
    <property type="molecule type" value="Genomic_DNA"/>
</dbReference>
<evidence type="ECO:0000313" key="2">
    <source>
        <dbReference type="EMBL" id="KAJ5324810.1"/>
    </source>
</evidence>
<gene>
    <name evidence="2" type="ORF">N7476_003410</name>
</gene>
<comment type="caution">
    <text evidence="2">The sequence shown here is derived from an EMBL/GenBank/DDBJ whole genome shotgun (WGS) entry which is preliminary data.</text>
</comment>
<reference evidence="2" key="1">
    <citation type="submission" date="2022-12" db="EMBL/GenBank/DDBJ databases">
        <authorList>
            <person name="Petersen C."/>
        </authorList>
    </citation>
    <scope>NUCLEOTIDE SEQUENCE</scope>
    <source>
        <strain evidence="2">IBT 21472</strain>
    </source>
</reference>
<sequence length="189" mass="20607">CCIGTTAALTAITEFLLAYDNKTIPEWPNGITLNAVLSFLSLILNACLLGAVASCLGQVKWNSFNRTRRPLANINTYDSASWSVLGCIPQNATIGALTTNLAAGNAPFIQQMAMVEKSLILSNFPASIAHAHRAVQQTAPKHRILQFHRHAQLGNALPPFNDLQSAHEVLISLIYYHIQKRHLGIQAIL</sequence>
<reference evidence="2" key="2">
    <citation type="journal article" date="2023" name="IMA Fungus">
        <title>Comparative genomic study of the Penicillium genus elucidates a diverse pangenome and 15 lateral gene transfer events.</title>
        <authorList>
            <person name="Petersen C."/>
            <person name="Sorensen T."/>
            <person name="Nielsen M.R."/>
            <person name="Sondergaard T.E."/>
            <person name="Sorensen J.L."/>
            <person name="Fitzpatrick D.A."/>
            <person name="Frisvad J.C."/>
            <person name="Nielsen K.L."/>
        </authorList>
    </citation>
    <scope>NUCLEOTIDE SEQUENCE</scope>
    <source>
        <strain evidence="2">IBT 21472</strain>
    </source>
</reference>
<dbReference type="Proteomes" id="UP001147746">
    <property type="component" value="Unassembled WGS sequence"/>
</dbReference>
<dbReference type="InterPro" id="IPR021514">
    <property type="entry name" value="DUF3176"/>
</dbReference>
<keyword evidence="1" id="KW-1133">Transmembrane helix</keyword>
<proteinExistence type="predicted"/>
<protein>
    <submittedName>
        <fullName evidence="2">Uncharacterized protein</fullName>
    </submittedName>
</protein>
<accession>A0A9W9Q5C6</accession>
<evidence type="ECO:0000313" key="3">
    <source>
        <dbReference type="Proteomes" id="UP001147746"/>
    </source>
</evidence>
<keyword evidence="1" id="KW-0472">Membrane</keyword>
<dbReference type="AlphaFoldDB" id="A0A9W9Q5C6"/>
<organism evidence="2 3">
    <name type="scientific">Penicillium atrosanguineum</name>
    <dbReference type="NCBI Taxonomy" id="1132637"/>
    <lineage>
        <taxon>Eukaryota</taxon>
        <taxon>Fungi</taxon>
        <taxon>Dikarya</taxon>
        <taxon>Ascomycota</taxon>
        <taxon>Pezizomycotina</taxon>
        <taxon>Eurotiomycetes</taxon>
        <taxon>Eurotiomycetidae</taxon>
        <taxon>Eurotiales</taxon>
        <taxon>Aspergillaceae</taxon>
        <taxon>Penicillium</taxon>
    </lineage>
</organism>
<dbReference type="PANTHER" id="PTHR35394:SF5">
    <property type="entry name" value="DUF3176 DOMAIN-CONTAINING PROTEIN"/>
    <property type="match status" value="1"/>
</dbReference>
<keyword evidence="1" id="KW-0812">Transmembrane</keyword>
<evidence type="ECO:0000256" key="1">
    <source>
        <dbReference type="SAM" id="Phobius"/>
    </source>
</evidence>
<feature type="non-terminal residue" evidence="2">
    <location>
        <position position="1"/>
    </location>
</feature>
<dbReference type="Pfam" id="PF11374">
    <property type="entry name" value="DUF3176"/>
    <property type="match status" value="1"/>
</dbReference>
<name>A0A9W9Q5C6_9EURO</name>
<keyword evidence="3" id="KW-1185">Reference proteome</keyword>